<gene>
    <name evidence="1" type="ORF">SAMN05443665_1006148</name>
</gene>
<proteinExistence type="predicted"/>
<evidence type="ECO:0000313" key="1">
    <source>
        <dbReference type="EMBL" id="SNS59663.1"/>
    </source>
</evidence>
<dbReference type="AlphaFoldDB" id="A0A239FTZ4"/>
<dbReference type="EMBL" id="FZOR01000006">
    <property type="protein sequence ID" value="SNS59663.1"/>
    <property type="molecule type" value="Genomic_DNA"/>
</dbReference>
<name>A0A239FTZ4_9ACTN</name>
<reference evidence="1 2" key="1">
    <citation type="submission" date="2017-06" db="EMBL/GenBank/DDBJ databases">
        <authorList>
            <person name="Kim H.J."/>
            <person name="Triplett B.A."/>
        </authorList>
    </citation>
    <scope>NUCLEOTIDE SEQUENCE [LARGE SCALE GENOMIC DNA]</scope>
    <source>
        <strain evidence="1 2">DSM 44715</strain>
    </source>
</reference>
<protein>
    <submittedName>
        <fullName evidence="1">Uncharacterized protein</fullName>
    </submittedName>
</protein>
<organism evidence="1 2">
    <name type="scientific">Actinomadura meyerae</name>
    <dbReference type="NCBI Taxonomy" id="240840"/>
    <lineage>
        <taxon>Bacteria</taxon>
        <taxon>Bacillati</taxon>
        <taxon>Actinomycetota</taxon>
        <taxon>Actinomycetes</taxon>
        <taxon>Streptosporangiales</taxon>
        <taxon>Thermomonosporaceae</taxon>
        <taxon>Actinomadura</taxon>
    </lineage>
</organism>
<accession>A0A239FTZ4</accession>
<keyword evidence="2" id="KW-1185">Reference proteome</keyword>
<sequence>MRSGAVRRDHERMRRLAILLLPVLLSAGCGSVPYAAGGGTAEERATEDARKTAQLVGDKLYTARVRPAQDIAHRAADLDDVEVMRVSGTSTAGAGVTLVLRVPGTGTEGWFAPGEPVTVKRCFRMRFSTTTEFRHYGTREVACPAGEPLKFKPWPKTPELPYEKLRKALPRVPAGGRADEAKVRAAVASLRLDPAISSEFRAEGDAVGLVLKVKPYLSDAFDCVLARVSPGRTSVWVPSRIQRMPGEAGCTASNALHPMPPPH</sequence>
<dbReference type="PROSITE" id="PS51257">
    <property type="entry name" value="PROKAR_LIPOPROTEIN"/>
    <property type="match status" value="1"/>
</dbReference>
<evidence type="ECO:0000313" key="2">
    <source>
        <dbReference type="Proteomes" id="UP000198318"/>
    </source>
</evidence>
<dbReference type="Proteomes" id="UP000198318">
    <property type="component" value="Unassembled WGS sequence"/>
</dbReference>